<proteinExistence type="predicted"/>
<protein>
    <recommendedName>
        <fullName evidence="1">NrtR DNA-binding winged helix domain-containing protein</fullName>
    </recommendedName>
</protein>
<evidence type="ECO:0000313" key="3">
    <source>
        <dbReference type="Proteomes" id="UP001055153"/>
    </source>
</evidence>
<name>A0ABQ4SH93_9HYPH</name>
<evidence type="ECO:0000259" key="1">
    <source>
        <dbReference type="Pfam" id="PF21906"/>
    </source>
</evidence>
<gene>
    <name evidence="2" type="ORF">GMJLKIPL_3866</name>
</gene>
<dbReference type="InterPro" id="IPR011213">
    <property type="entry name" value="NMN_biosyn"/>
</dbReference>
<accession>A0ABQ4SH93</accession>
<dbReference type="InterPro" id="IPR015797">
    <property type="entry name" value="NUDIX_hydrolase-like_dom_sf"/>
</dbReference>
<dbReference type="EMBL" id="BPQQ01000044">
    <property type="protein sequence ID" value="GJE01924.1"/>
    <property type="molecule type" value="Genomic_DNA"/>
</dbReference>
<reference evidence="2" key="1">
    <citation type="journal article" date="2021" name="Front. Microbiol.">
        <title>Comprehensive Comparative Genomics and Phenotyping of Methylobacterium Species.</title>
        <authorList>
            <person name="Alessa O."/>
            <person name="Ogura Y."/>
            <person name="Fujitani Y."/>
            <person name="Takami H."/>
            <person name="Hayashi T."/>
            <person name="Sahin N."/>
            <person name="Tani A."/>
        </authorList>
    </citation>
    <scope>NUCLEOTIDE SEQUENCE</scope>
    <source>
        <strain evidence="2">DSM 17168</strain>
    </source>
</reference>
<dbReference type="InterPro" id="IPR036390">
    <property type="entry name" value="WH_DNA-bd_sf"/>
</dbReference>
<dbReference type="Proteomes" id="UP001055153">
    <property type="component" value="Unassembled WGS sequence"/>
</dbReference>
<dbReference type="RefSeq" id="WP_238237169.1">
    <property type="nucleotide sequence ID" value="NZ_BPQQ01000044.1"/>
</dbReference>
<dbReference type="Gene3D" id="1.10.10.10">
    <property type="entry name" value="Winged helix-like DNA-binding domain superfamily/Winged helix DNA-binding domain"/>
    <property type="match status" value="1"/>
</dbReference>
<dbReference type="InterPro" id="IPR036388">
    <property type="entry name" value="WH-like_DNA-bd_sf"/>
</dbReference>
<dbReference type="SUPFAM" id="SSF46785">
    <property type="entry name" value="Winged helix' DNA-binding domain"/>
    <property type="match status" value="1"/>
</dbReference>
<organism evidence="2 3">
    <name type="scientific">Methylobacterium isbiliense</name>
    <dbReference type="NCBI Taxonomy" id="315478"/>
    <lineage>
        <taxon>Bacteria</taxon>
        <taxon>Pseudomonadati</taxon>
        <taxon>Pseudomonadota</taxon>
        <taxon>Alphaproteobacteria</taxon>
        <taxon>Hyphomicrobiales</taxon>
        <taxon>Methylobacteriaceae</taxon>
        <taxon>Methylobacterium</taxon>
    </lineage>
</organism>
<dbReference type="InterPro" id="IPR054105">
    <property type="entry name" value="WHD_NrtR"/>
</dbReference>
<keyword evidence="3" id="KW-1185">Reference proteome</keyword>
<dbReference type="PIRSF" id="PIRSF019423">
    <property type="entry name" value="NMN_biosyn"/>
    <property type="match status" value="1"/>
</dbReference>
<sequence length="321" mass="35098">MAGSGQVEAEAERVSAAAPSVGLAAVIIAATKGEPRVLTVPVPGQPAGRAEGLPAGPLEAAHPTLERGLRAWVERRTDQVLGYVEQLYTFGDRNRGPDGAGRHALSVAYLALVREARPARTPEAVWQGWYRYFPYEDRRAGPPAGLDALAGRLDAWARAAPEPGERRRRLDRIGLNFGVAGSWNEERVLERYELLFEAGLVPEAGAPDMAAGQPMALDHRRMLATALGRLRGKIKYRPVVFELMPPAFTLGQLQRVVEALSGVRLHKQNFRRLVAQQGLVEETDAISAETGGRPARLMRFRREVLLERPAPGLRLPPGRRG</sequence>
<dbReference type="CDD" id="cd18873">
    <property type="entry name" value="NUDIX_NadM_like"/>
    <property type="match status" value="1"/>
</dbReference>
<reference evidence="2" key="2">
    <citation type="submission" date="2021-08" db="EMBL/GenBank/DDBJ databases">
        <authorList>
            <person name="Tani A."/>
            <person name="Ola A."/>
            <person name="Ogura Y."/>
            <person name="Katsura K."/>
            <person name="Hayashi T."/>
        </authorList>
    </citation>
    <scope>NUCLEOTIDE SEQUENCE</scope>
    <source>
        <strain evidence="2">DSM 17168</strain>
    </source>
</reference>
<evidence type="ECO:0000313" key="2">
    <source>
        <dbReference type="EMBL" id="GJE01924.1"/>
    </source>
</evidence>
<dbReference type="Gene3D" id="3.90.79.10">
    <property type="entry name" value="Nucleoside Triphosphate Pyrophosphohydrolase"/>
    <property type="match status" value="1"/>
</dbReference>
<feature type="domain" description="NrtR DNA-binding winged helix" evidence="1">
    <location>
        <begin position="240"/>
        <end position="300"/>
    </location>
</feature>
<comment type="caution">
    <text evidence="2">The sequence shown here is derived from an EMBL/GenBank/DDBJ whole genome shotgun (WGS) entry which is preliminary data.</text>
</comment>
<dbReference type="Pfam" id="PF21906">
    <property type="entry name" value="WHD_NrtR"/>
    <property type="match status" value="1"/>
</dbReference>
<dbReference type="SUPFAM" id="SSF55811">
    <property type="entry name" value="Nudix"/>
    <property type="match status" value="1"/>
</dbReference>